<dbReference type="AlphaFoldDB" id="A0A3M0JZR2"/>
<name>A0A3M0JZR2_HIRRU</name>
<accession>A0A3M0JZR2</accession>
<comment type="caution">
    <text evidence="1">The sequence shown here is derived from an EMBL/GenBank/DDBJ whole genome shotgun (WGS) entry which is preliminary data.</text>
</comment>
<protein>
    <submittedName>
        <fullName evidence="1">Uncharacterized protein</fullName>
    </submittedName>
</protein>
<proteinExistence type="predicted"/>
<organism evidence="1 2">
    <name type="scientific">Hirundo rustica rustica</name>
    <dbReference type="NCBI Taxonomy" id="333673"/>
    <lineage>
        <taxon>Eukaryota</taxon>
        <taxon>Metazoa</taxon>
        <taxon>Chordata</taxon>
        <taxon>Craniata</taxon>
        <taxon>Vertebrata</taxon>
        <taxon>Euteleostomi</taxon>
        <taxon>Archelosauria</taxon>
        <taxon>Archosauria</taxon>
        <taxon>Dinosauria</taxon>
        <taxon>Saurischia</taxon>
        <taxon>Theropoda</taxon>
        <taxon>Coelurosauria</taxon>
        <taxon>Aves</taxon>
        <taxon>Neognathae</taxon>
        <taxon>Neoaves</taxon>
        <taxon>Telluraves</taxon>
        <taxon>Australaves</taxon>
        <taxon>Passeriformes</taxon>
        <taxon>Sylvioidea</taxon>
        <taxon>Hirundinidae</taxon>
        <taxon>Hirundo</taxon>
    </lineage>
</organism>
<keyword evidence="2" id="KW-1185">Reference proteome</keyword>
<gene>
    <name evidence="1" type="ORF">DUI87_15914</name>
</gene>
<dbReference type="Proteomes" id="UP000269221">
    <property type="component" value="Unassembled WGS sequence"/>
</dbReference>
<sequence length="103" mass="11479">MEVKTLGIITAQDIFHYGLTEEIPDKSGTISTYKIYNGKGLNLELGTKPLLTKSDLFCSNLVPLKCKLPKVAGSELDVDESWGEFQEELGSKEAAWKESLWEL</sequence>
<dbReference type="EMBL" id="QRBI01000120">
    <property type="protein sequence ID" value="RMC06479.1"/>
    <property type="molecule type" value="Genomic_DNA"/>
</dbReference>
<reference evidence="1 2" key="1">
    <citation type="submission" date="2018-07" db="EMBL/GenBank/DDBJ databases">
        <title>A high quality draft genome assembly of the barn swallow (H. rustica rustica).</title>
        <authorList>
            <person name="Formenti G."/>
            <person name="Chiara M."/>
            <person name="Poveda L."/>
            <person name="Francoijs K.-J."/>
            <person name="Bonisoli-Alquati A."/>
            <person name="Canova L."/>
            <person name="Gianfranceschi L."/>
            <person name="Horner D.S."/>
            <person name="Saino N."/>
        </authorList>
    </citation>
    <scope>NUCLEOTIDE SEQUENCE [LARGE SCALE GENOMIC DNA]</scope>
    <source>
        <strain evidence="1">Chelidonia</strain>
        <tissue evidence="1">Blood</tissue>
    </source>
</reference>
<evidence type="ECO:0000313" key="2">
    <source>
        <dbReference type="Proteomes" id="UP000269221"/>
    </source>
</evidence>
<evidence type="ECO:0000313" key="1">
    <source>
        <dbReference type="EMBL" id="RMC06479.1"/>
    </source>
</evidence>